<evidence type="ECO:0000256" key="3">
    <source>
        <dbReference type="PIRNR" id="PIRNR001365"/>
    </source>
</evidence>
<dbReference type="CDD" id="cd00408">
    <property type="entry name" value="DHDPS-like"/>
    <property type="match status" value="1"/>
</dbReference>
<evidence type="ECO:0000256" key="1">
    <source>
        <dbReference type="ARBA" id="ARBA00007592"/>
    </source>
</evidence>
<comment type="similarity">
    <text evidence="1 3">Belongs to the DapA family.</text>
</comment>
<dbReference type="Gene3D" id="3.20.20.70">
    <property type="entry name" value="Aldolase class I"/>
    <property type="match status" value="1"/>
</dbReference>
<gene>
    <name evidence="5" type="ORF">AVJ23_21475</name>
</gene>
<dbReference type="Pfam" id="PF00701">
    <property type="entry name" value="DHDPS"/>
    <property type="match status" value="1"/>
</dbReference>
<dbReference type="InterPro" id="IPR013785">
    <property type="entry name" value="Aldolase_TIM"/>
</dbReference>
<name>A0A0W7WDR3_9RHOB</name>
<dbReference type="PANTHER" id="PTHR12128">
    <property type="entry name" value="DIHYDRODIPICOLINATE SYNTHASE"/>
    <property type="match status" value="1"/>
</dbReference>
<dbReference type="GO" id="GO:0008840">
    <property type="term" value="F:4-hydroxy-tetrahydrodipicolinate synthase activity"/>
    <property type="evidence" value="ECO:0007669"/>
    <property type="project" value="TreeGrafter"/>
</dbReference>
<dbReference type="PANTHER" id="PTHR12128:SF66">
    <property type="entry name" value="4-HYDROXY-2-OXOGLUTARATE ALDOLASE, MITOCHONDRIAL"/>
    <property type="match status" value="1"/>
</dbReference>
<dbReference type="STRING" id="1685382.AVJ23_21475"/>
<dbReference type="GO" id="GO:0005829">
    <property type="term" value="C:cytosol"/>
    <property type="evidence" value="ECO:0007669"/>
    <property type="project" value="TreeGrafter"/>
</dbReference>
<organism evidence="5 6">
    <name type="scientific">Pseudoponticoccus marisrubri</name>
    <dbReference type="NCBI Taxonomy" id="1685382"/>
    <lineage>
        <taxon>Bacteria</taxon>
        <taxon>Pseudomonadati</taxon>
        <taxon>Pseudomonadota</taxon>
        <taxon>Alphaproteobacteria</taxon>
        <taxon>Rhodobacterales</taxon>
        <taxon>Roseobacteraceae</taxon>
        <taxon>Pseudoponticoccus</taxon>
    </lineage>
</organism>
<feature type="binding site" evidence="4">
    <location>
        <position position="204"/>
    </location>
    <ligand>
        <name>pyruvate</name>
        <dbReference type="ChEBI" id="CHEBI:15361"/>
    </ligand>
</feature>
<sequence>MTGIEGIVPILLTPFRDDLTIDYGSLRLEIDATLETGVHGLGIAIGSEIFKLTPEERRQMLRAVVDQVEGRVPVIMNTSAPGTAPAVQLATEAAEAGADRLMVWPPDFFALGPDAVIEHLSRIAAAAPLPIILQDVPQAPITPALALRIAAAVPQVDTIKVETNPTVAQVGAMVAAVEGRLTVLGGAGGGTLVEEHRRGARGTMPFASQAAGFMAVWSALEAGREDEAAELVETGILPVSRLGFQSGDMFYHVHKALLQRAGVFASTHVRPPTAPPDAITRAELDRLLDRFARPKERHKETA</sequence>
<dbReference type="OrthoDB" id="9796205at2"/>
<dbReference type="PIRSF" id="PIRSF001365">
    <property type="entry name" value="DHDPS"/>
    <property type="match status" value="1"/>
</dbReference>
<protein>
    <recommendedName>
        <fullName evidence="7">Dihydrodipicolinate synthase family protein</fullName>
    </recommendedName>
</protein>
<dbReference type="RefSeq" id="WP_058864291.1">
    <property type="nucleotide sequence ID" value="NZ_LPXO01000028.1"/>
</dbReference>
<evidence type="ECO:0000256" key="4">
    <source>
        <dbReference type="PIRSR" id="PIRSR001365-2"/>
    </source>
</evidence>
<keyword evidence="2 3" id="KW-0456">Lyase</keyword>
<dbReference type="SMART" id="SM01130">
    <property type="entry name" value="DHDPS"/>
    <property type="match status" value="1"/>
</dbReference>
<dbReference type="EMBL" id="LPXO01000028">
    <property type="protein sequence ID" value="KUF08674.1"/>
    <property type="molecule type" value="Genomic_DNA"/>
</dbReference>
<dbReference type="SUPFAM" id="SSF51569">
    <property type="entry name" value="Aldolase"/>
    <property type="match status" value="1"/>
</dbReference>
<keyword evidence="6" id="KW-1185">Reference proteome</keyword>
<evidence type="ECO:0000313" key="5">
    <source>
        <dbReference type="EMBL" id="KUF08674.1"/>
    </source>
</evidence>
<accession>A0A0W7WDR3</accession>
<reference evidence="5 6" key="1">
    <citation type="submission" date="2015-12" db="EMBL/GenBank/DDBJ databases">
        <authorList>
            <person name="Shamseldin A."/>
            <person name="Moawad H."/>
            <person name="Abd El-Rahim W.M."/>
            <person name="Sadowsky M.J."/>
        </authorList>
    </citation>
    <scope>NUCLEOTIDE SEQUENCE [LARGE SCALE GENOMIC DNA]</scope>
    <source>
        <strain evidence="5 6">SJ5A-1</strain>
    </source>
</reference>
<evidence type="ECO:0008006" key="7">
    <source>
        <dbReference type="Google" id="ProtNLM"/>
    </source>
</evidence>
<evidence type="ECO:0000256" key="2">
    <source>
        <dbReference type="ARBA" id="ARBA00023239"/>
    </source>
</evidence>
<comment type="caution">
    <text evidence="5">The sequence shown here is derived from an EMBL/GenBank/DDBJ whole genome shotgun (WGS) entry which is preliminary data.</text>
</comment>
<evidence type="ECO:0000313" key="6">
    <source>
        <dbReference type="Proteomes" id="UP000054396"/>
    </source>
</evidence>
<dbReference type="Proteomes" id="UP000054396">
    <property type="component" value="Unassembled WGS sequence"/>
</dbReference>
<dbReference type="AlphaFoldDB" id="A0A0W7WDR3"/>
<dbReference type="InterPro" id="IPR002220">
    <property type="entry name" value="DapA-like"/>
</dbReference>
<proteinExistence type="inferred from homology"/>